<comment type="caution">
    <text evidence="5">The sequence shown here is derived from an EMBL/GenBank/DDBJ whole genome shotgun (WGS) entry which is preliminary data.</text>
</comment>
<dbReference type="Gramene" id="PRQ40109">
    <property type="protein sequence ID" value="PRQ40109"/>
    <property type="gene ID" value="RchiOBHm_Chr4g0432481"/>
</dbReference>
<dbReference type="InterPro" id="IPR036640">
    <property type="entry name" value="ABC1_TM_sf"/>
</dbReference>
<evidence type="ECO:0000313" key="5">
    <source>
        <dbReference type="EMBL" id="PRQ40109.1"/>
    </source>
</evidence>
<dbReference type="PROSITE" id="PS50929">
    <property type="entry name" value="ABC_TM1F"/>
    <property type="match status" value="1"/>
</dbReference>
<evidence type="ECO:0000256" key="2">
    <source>
        <dbReference type="ARBA" id="ARBA00022989"/>
    </source>
</evidence>
<dbReference type="GO" id="GO:0140359">
    <property type="term" value="F:ABC-type transporter activity"/>
    <property type="evidence" value="ECO:0007669"/>
    <property type="project" value="InterPro"/>
</dbReference>
<keyword evidence="1 5" id="KW-0812">Transmembrane</keyword>
<organism evidence="5 6">
    <name type="scientific">Rosa chinensis</name>
    <name type="common">China rose</name>
    <dbReference type="NCBI Taxonomy" id="74649"/>
    <lineage>
        <taxon>Eukaryota</taxon>
        <taxon>Viridiplantae</taxon>
        <taxon>Streptophyta</taxon>
        <taxon>Embryophyta</taxon>
        <taxon>Tracheophyta</taxon>
        <taxon>Spermatophyta</taxon>
        <taxon>Magnoliopsida</taxon>
        <taxon>eudicotyledons</taxon>
        <taxon>Gunneridae</taxon>
        <taxon>Pentapetalae</taxon>
        <taxon>rosids</taxon>
        <taxon>fabids</taxon>
        <taxon>Rosales</taxon>
        <taxon>Rosaceae</taxon>
        <taxon>Rosoideae</taxon>
        <taxon>Rosoideae incertae sedis</taxon>
        <taxon>Rosa</taxon>
    </lineage>
</organism>
<keyword evidence="2" id="KW-1133">Transmembrane helix</keyword>
<keyword evidence="6" id="KW-1185">Reference proteome</keyword>
<dbReference type="GO" id="GO:0005524">
    <property type="term" value="F:ATP binding"/>
    <property type="evidence" value="ECO:0007669"/>
    <property type="project" value="InterPro"/>
</dbReference>
<dbReference type="SUPFAM" id="SSF90123">
    <property type="entry name" value="ABC transporter transmembrane region"/>
    <property type="match status" value="1"/>
</dbReference>
<dbReference type="Proteomes" id="UP000238479">
    <property type="component" value="Chromosome 4"/>
</dbReference>
<dbReference type="GO" id="GO:0016020">
    <property type="term" value="C:membrane"/>
    <property type="evidence" value="ECO:0007669"/>
    <property type="project" value="InterPro"/>
</dbReference>
<dbReference type="InterPro" id="IPR011527">
    <property type="entry name" value="ABC1_TM_dom"/>
</dbReference>
<evidence type="ECO:0000256" key="3">
    <source>
        <dbReference type="ARBA" id="ARBA00023136"/>
    </source>
</evidence>
<evidence type="ECO:0000259" key="4">
    <source>
        <dbReference type="PROSITE" id="PS50929"/>
    </source>
</evidence>
<accession>A0A2P6R162</accession>
<protein>
    <submittedName>
        <fullName evidence="5">Putative ABC transporter type 1, transmembrane domain-containing protein</fullName>
    </submittedName>
</protein>
<gene>
    <name evidence="5" type="ORF">RchiOBHm_Chr4g0432481</name>
</gene>
<dbReference type="Pfam" id="PF00664">
    <property type="entry name" value="ABC_membrane"/>
    <property type="match status" value="1"/>
</dbReference>
<evidence type="ECO:0000256" key="1">
    <source>
        <dbReference type="ARBA" id="ARBA00022692"/>
    </source>
</evidence>
<dbReference type="EMBL" id="PDCK01000042">
    <property type="protein sequence ID" value="PRQ40109.1"/>
    <property type="molecule type" value="Genomic_DNA"/>
</dbReference>
<sequence>MHLSGSKPYLVVRFLMATELYAGNSSLLLEISCLSVHPRRQPQTLKINQSLLPHLGPNSDSFITKLLQQYCFVITGERLTKRIRERVLGKLFSFEIGWFDRDD</sequence>
<dbReference type="STRING" id="74649.A0A2P6R162"/>
<keyword evidence="3" id="KW-0472">Membrane</keyword>
<name>A0A2P6R162_ROSCH</name>
<reference evidence="5 6" key="1">
    <citation type="journal article" date="2018" name="Nat. Genet.">
        <title>The Rosa genome provides new insights in the design of modern roses.</title>
        <authorList>
            <person name="Bendahmane M."/>
        </authorList>
    </citation>
    <scope>NUCLEOTIDE SEQUENCE [LARGE SCALE GENOMIC DNA]</scope>
    <source>
        <strain evidence="6">cv. Old Blush</strain>
    </source>
</reference>
<feature type="domain" description="ABC transmembrane type-1" evidence="4">
    <location>
        <begin position="61"/>
        <end position="103"/>
    </location>
</feature>
<dbReference type="Gene3D" id="1.20.1560.10">
    <property type="entry name" value="ABC transporter type 1, transmembrane domain"/>
    <property type="match status" value="1"/>
</dbReference>
<evidence type="ECO:0000313" key="6">
    <source>
        <dbReference type="Proteomes" id="UP000238479"/>
    </source>
</evidence>
<proteinExistence type="predicted"/>
<dbReference type="AlphaFoldDB" id="A0A2P6R162"/>